<protein>
    <recommendedName>
        <fullName evidence="4">USP domain-containing protein</fullName>
    </recommendedName>
</protein>
<evidence type="ECO:0008006" key="4">
    <source>
        <dbReference type="Google" id="ProtNLM"/>
    </source>
</evidence>
<keyword evidence="3" id="KW-1185">Reference proteome</keyword>
<dbReference type="AlphaFoldDB" id="A0A9P0D738"/>
<organism evidence="2 3">
    <name type="scientific">Psylliodes chrysocephalus</name>
    <dbReference type="NCBI Taxonomy" id="3402493"/>
    <lineage>
        <taxon>Eukaryota</taxon>
        <taxon>Metazoa</taxon>
        <taxon>Ecdysozoa</taxon>
        <taxon>Arthropoda</taxon>
        <taxon>Hexapoda</taxon>
        <taxon>Insecta</taxon>
        <taxon>Pterygota</taxon>
        <taxon>Neoptera</taxon>
        <taxon>Endopterygota</taxon>
        <taxon>Coleoptera</taxon>
        <taxon>Polyphaga</taxon>
        <taxon>Cucujiformia</taxon>
        <taxon>Chrysomeloidea</taxon>
        <taxon>Chrysomelidae</taxon>
        <taxon>Galerucinae</taxon>
        <taxon>Alticini</taxon>
        <taxon>Psylliodes</taxon>
    </lineage>
</organism>
<proteinExistence type="predicted"/>
<dbReference type="SUPFAM" id="SSF54001">
    <property type="entry name" value="Cysteine proteinases"/>
    <property type="match status" value="1"/>
</dbReference>
<name>A0A9P0D738_9CUCU</name>
<sequence length="1098" mass="126124">MGKRKHTKEQIENVKKILLLYKNQVFKNGKVVSKNDQIWHNMSIETSENFTPLALFTVVSKNYYDSHSLLFNNQEHQLEKNNTNENIPSDSSYQENQSSTTDSSECSTNNSNDSRYSFFVTLNYSEYLNLNPHITKYKRTDKYEKKTNLRKSKQRAYISLEPKYWSNILHNKIEKALRSLGYKCTFIFKRCKITLCGKYFATIYGLCKECKSVLSGYIETEPGENENVTIIFECMGNFSITHNIAKRPIFGSERKKIGEELITTNIAPSQYRRLRAVNEIQEGIESSSLPKLEVIRKIKHESQSELRLNKDPILAVQILKNNPDMKGCIKNIGLDPFFVYLWTNTQLHVFNKYCKEDYGILSIDATGGIVRSATKPSGDKTKHIFLYEGTIRHKHLKKENQYPVTSMLSEAHNSVAIYTWLAHWIKNGAENPKEIVCDMSLALLYAIILAFTSCKTLEQYLQICFEAIFFQQPFNEKCFIRLDIAHFQATVSRFSCMKKQHRLTRQFYLRAVGQLCQCTNVEDVQNMLEAIFTVAYSDTEGKSLITGINIKCEEHKQWLIRRCSSGTTETLDIELKIVNNEMELENFKEKIKSPFEDWARNIAVKCKTLVNTQNEVGDRGNQQCLPLFVNELLKLLKLLPLWSAILIPHFPKAQVTASSSISESNFNHIKNRVFSNVTLPVRIDEFIPTYILSNYGAVQIAKASIQQKKDIDDKILPAAILDENCKNNDNSQDEVDNEEKPKPKCPSCELKLAETSICCNCQNPIHNHPLCSQQNFCNRCFNMEQNQIENWKGKAIPTRKRTCYLEPLAELMSTDFSNTKLVPVGLLRNGHLMDLKPIKIGQECVTLSNTCGFDAVVQVLACAFCDSQTFKDLLILFSKNQSKIATIVCTLVEQGINKKIYRLRAELCYKVFPKNETPKNIVAIDVQIQISNLLNGILDFYSGVKSNYCPACKDVQNESITFIEIEITNIYNLEALINEQVAPNYFFRCHKGICKGYLRRKLDLNPVCFFIEPINTATRMCEIQCKLEDIPKTISIGEIQYILRGCVAYTGPDLALGHFTAFANRHNNIWEVYDDTHHKSEKCSRHREVKIQTLFYSI</sequence>
<dbReference type="Proteomes" id="UP001153636">
    <property type="component" value="Chromosome 7"/>
</dbReference>
<feature type="region of interest" description="Disordered" evidence="1">
    <location>
        <begin position="75"/>
        <end position="110"/>
    </location>
</feature>
<dbReference type="InterPro" id="IPR038765">
    <property type="entry name" value="Papain-like_cys_pep_sf"/>
</dbReference>
<accession>A0A9P0D738</accession>
<dbReference type="EMBL" id="OV651819">
    <property type="protein sequence ID" value="CAH1113199.1"/>
    <property type="molecule type" value="Genomic_DNA"/>
</dbReference>
<evidence type="ECO:0000313" key="2">
    <source>
        <dbReference type="EMBL" id="CAH1113199.1"/>
    </source>
</evidence>
<evidence type="ECO:0000256" key="1">
    <source>
        <dbReference type="SAM" id="MobiDB-lite"/>
    </source>
</evidence>
<gene>
    <name evidence="2" type="ORF">PSYICH_LOCUS13581</name>
</gene>
<reference evidence="2" key="1">
    <citation type="submission" date="2022-01" db="EMBL/GenBank/DDBJ databases">
        <authorList>
            <person name="King R."/>
        </authorList>
    </citation>
    <scope>NUCLEOTIDE SEQUENCE</scope>
</reference>
<dbReference type="OrthoDB" id="6776730at2759"/>
<evidence type="ECO:0000313" key="3">
    <source>
        <dbReference type="Proteomes" id="UP001153636"/>
    </source>
</evidence>